<feature type="transmembrane region" description="Helical" evidence="1">
    <location>
        <begin position="6"/>
        <end position="25"/>
    </location>
</feature>
<evidence type="ECO:0000313" key="2">
    <source>
        <dbReference type="EMBL" id="MFC3388008.1"/>
    </source>
</evidence>
<proteinExistence type="predicted"/>
<keyword evidence="1" id="KW-0472">Membrane</keyword>
<protein>
    <recommendedName>
        <fullName evidence="4">DUF2938 domain-containing protein</fullName>
    </recommendedName>
</protein>
<dbReference type="RefSeq" id="WP_380652819.1">
    <property type="nucleotide sequence ID" value="NZ_JBHRVQ010000001.1"/>
</dbReference>
<evidence type="ECO:0000313" key="3">
    <source>
        <dbReference type="Proteomes" id="UP001595637"/>
    </source>
</evidence>
<comment type="caution">
    <text evidence="2">The sequence shown here is derived from an EMBL/GenBank/DDBJ whole genome shotgun (WGS) entry which is preliminary data.</text>
</comment>
<organism evidence="2 3">
    <name type="scientific">Salinicoccus sesuvii</name>
    <dbReference type="NCBI Taxonomy" id="868281"/>
    <lineage>
        <taxon>Bacteria</taxon>
        <taxon>Bacillati</taxon>
        <taxon>Bacillota</taxon>
        <taxon>Bacilli</taxon>
        <taxon>Bacillales</taxon>
        <taxon>Staphylococcaceae</taxon>
        <taxon>Salinicoccus</taxon>
    </lineage>
</organism>
<dbReference type="Proteomes" id="UP001595637">
    <property type="component" value="Unassembled WGS sequence"/>
</dbReference>
<sequence>MAVFLKLVLTGIVSGVVFTAILKFIRLVTGNKANMLFYNINYIPILKHWSHSRLLGRLFHYSCCMASVVIMYLLLVPFGYETEILAYVIISTFGGSILYFLTHLSKAPPASDDYMAWLYWTLGHAIFGACVGCMVHLLI</sequence>
<dbReference type="EMBL" id="JBHRVQ010000001">
    <property type="protein sequence ID" value="MFC3388008.1"/>
    <property type="molecule type" value="Genomic_DNA"/>
</dbReference>
<name>A0ABV7N596_9STAP</name>
<keyword evidence="3" id="KW-1185">Reference proteome</keyword>
<feature type="transmembrane region" description="Helical" evidence="1">
    <location>
        <begin position="58"/>
        <end position="78"/>
    </location>
</feature>
<evidence type="ECO:0008006" key="4">
    <source>
        <dbReference type="Google" id="ProtNLM"/>
    </source>
</evidence>
<keyword evidence="1" id="KW-0812">Transmembrane</keyword>
<gene>
    <name evidence="2" type="ORF">ACFOEO_05250</name>
</gene>
<reference evidence="3" key="1">
    <citation type="journal article" date="2019" name="Int. J. Syst. Evol. Microbiol.">
        <title>The Global Catalogue of Microorganisms (GCM) 10K type strain sequencing project: providing services to taxonomists for standard genome sequencing and annotation.</title>
        <authorList>
            <consortium name="The Broad Institute Genomics Platform"/>
            <consortium name="The Broad Institute Genome Sequencing Center for Infectious Disease"/>
            <person name="Wu L."/>
            <person name="Ma J."/>
        </authorList>
    </citation>
    <scope>NUCLEOTIDE SEQUENCE [LARGE SCALE GENOMIC DNA]</scope>
    <source>
        <strain evidence="3">CCM 7756</strain>
    </source>
</reference>
<accession>A0ABV7N596</accession>
<evidence type="ECO:0000256" key="1">
    <source>
        <dbReference type="SAM" id="Phobius"/>
    </source>
</evidence>
<feature type="transmembrane region" description="Helical" evidence="1">
    <location>
        <begin position="84"/>
        <end position="104"/>
    </location>
</feature>
<feature type="transmembrane region" description="Helical" evidence="1">
    <location>
        <begin position="116"/>
        <end position="138"/>
    </location>
</feature>
<keyword evidence="1" id="KW-1133">Transmembrane helix</keyword>